<proteinExistence type="predicted"/>
<evidence type="ECO:0000313" key="1">
    <source>
        <dbReference type="EMBL" id="DAF48008.1"/>
    </source>
</evidence>
<protein>
    <submittedName>
        <fullName evidence="1">Uncharacterized protein</fullName>
    </submittedName>
</protein>
<reference evidence="1" key="1">
    <citation type="journal article" date="2021" name="Proc. Natl. Acad. Sci. U.S.A.">
        <title>A Catalog of Tens of Thousands of Viruses from Human Metagenomes Reveals Hidden Associations with Chronic Diseases.</title>
        <authorList>
            <person name="Tisza M.J."/>
            <person name="Buck C.B."/>
        </authorList>
    </citation>
    <scope>NUCLEOTIDE SEQUENCE</scope>
    <source>
        <strain evidence="1">CtgaY24</strain>
    </source>
</reference>
<accession>A0A8S5SAP8</accession>
<name>A0A8S5SAP8_9CAUD</name>
<dbReference type="EMBL" id="BK032562">
    <property type="protein sequence ID" value="DAF48008.1"/>
    <property type="molecule type" value="Genomic_DNA"/>
</dbReference>
<organism evidence="1">
    <name type="scientific">Siphoviridae sp. ctgaY24</name>
    <dbReference type="NCBI Taxonomy" id="2827911"/>
    <lineage>
        <taxon>Viruses</taxon>
        <taxon>Duplodnaviria</taxon>
        <taxon>Heunggongvirae</taxon>
        <taxon>Uroviricota</taxon>
        <taxon>Caudoviricetes</taxon>
    </lineage>
</organism>
<sequence length="39" mass="4886">MIYKQKQRISYRNFTEHSEIKCLDENKLFKQLPDDPYKH</sequence>